<evidence type="ECO:0000256" key="1">
    <source>
        <dbReference type="ARBA" id="ARBA00001954"/>
    </source>
</evidence>
<dbReference type="InterPro" id="IPR051323">
    <property type="entry name" value="AtsK-like"/>
</dbReference>
<dbReference type="InterPro" id="IPR042098">
    <property type="entry name" value="TauD-like_sf"/>
</dbReference>
<keyword evidence="9" id="KW-1185">Reference proteome</keyword>
<dbReference type="SUPFAM" id="SSF51197">
    <property type="entry name" value="Clavaminate synthase-like"/>
    <property type="match status" value="1"/>
</dbReference>
<dbReference type="PANTHER" id="PTHR30468:SF1">
    <property type="entry name" value="ALPHA-KETOGLUTARATE-DEPENDENT SULFONATE DIOXYGENASE"/>
    <property type="match status" value="1"/>
</dbReference>
<dbReference type="Pfam" id="PF02668">
    <property type="entry name" value="TauD"/>
    <property type="match status" value="1"/>
</dbReference>
<dbReference type="AlphaFoldDB" id="A0A6A6CRE9"/>
<dbReference type="GO" id="GO:0046872">
    <property type="term" value="F:metal ion binding"/>
    <property type="evidence" value="ECO:0007669"/>
    <property type="project" value="UniProtKB-KW"/>
</dbReference>
<dbReference type="GO" id="GO:0016706">
    <property type="term" value="F:2-oxoglutarate-dependent dioxygenase activity"/>
    <property type="evidence" value="ECO:0007669"/>
    <property type="project" value="TreeGrafter"/>
</dbReference>
<evidence type="ECO:0000256" key="3">
    <source>
        <dbReference type="ARBA" id="ARBA00022723"/>
    </source>
</evidence>
<reference evidence="8" key="1">
    <citation type="journal article" date="2020" name="Stud. Mycol.">
        <title>101 Dothideomycetes genomes: a test case for predicting lifestyles and emergence of pathogens.</title>
        <authorList>
            <person name="Haridas S."/>
            <person name="Albert R."/>
            <person name="Binder M."/>
            <person name="Bloem J."/>
            <person name="Labutti K."/>
            <person name="Salamov A."/>
            <person name="Andreopoulos B."/>
            <person name="Baker S."/>
            <person name="Barry K."/>
            <person name="Bills G."/>
            <person name="Bluhm B."/>
            <person name="Cannon C."/>
            <person name="Castanera R."/>
            <person name="Culley D."/>
            <person name="Daum C."/>
            <person name="Ezra D."/>
            <person name="Gonzalez J."/>
            <person name="Henrissat B."/>
            <person name="Kuo A."/>
            <person name="Liang C."/>
            <person name="Lipzen A."/>
            <person name="Lutzoni F."/>
            <person name="Magnuson J."/>
            <person name="Mondo S."/>
            <person name="Nolan M."/>
            <person name="Ohm R."/>
            <person name="Pangilinan J."/>
            <person name="Park H.-J."/>
            <person name="Ramirez L."/>
            <person name="Alfaro M."/>
            <person name="Sun H."/>
            <person name="Tritt A."/>
            <person name="Yoshinaga Y."/>
            <person name="Zwiers L.-H."/>
            <person name="Turgeon B."/>
            <person name="Goodwin S."/>
            <person name="Spatafora J."/>
            <person name="Crous P."/>
            <person name="Grigoriev I."/>
        </authorList>
    </citation>
    <scope>NUCLEOTIDE SEQUENCE</scope>
    <source>
        <strain evidence="8">ATCC 36951</strain>
    </source>
</reference>
<name>A0A6A6CRE9_ZASCE</name>
<dbReference type="GeneID" id="54565440"/>
<dbReference type="InterPro" id="IPR003819">
    <property type="entry name" value="TauD/TfdA-like"/>
</dbReference>
<keyword evidence="6" id="KW-0408">Iron</keyword>
<dbReference type="OrthoDB" id="10257314at2759"/>
<feature type="domain" description="TauD/TfdA-like" evidence="7">
    <location>
        <begin position="36"/>
        <end position="295"/>
    </location>
</feature>
<organism evidence="8 9">
    <name type="scientific">Zasmidium cellare ATCC 36951</name>
    <dbReference type="NCBI Taxonomy" id="1080233"/>
    <lineage>
        <taxon>Eukaryota</taxon>
        <taxon>Fungi</taxon>
        <taxon>Dikarya</taxon>
        <taxon>Ascomycota</taxon>
        <taxon>Pezizomycotina</taxon>
        <taxon>Dothideomycetes</taxon>
        <taxon>Dothideomycetidae</taxon>
        <taxon>Mycosphaerellales</taxon>
        <taxon>Mycosphaerellaceae</taxon>
        <taxon>Zasmidium</taxon>
    </lineage>
</organism>
<dbReference type="EMBL" id="ML993589">
    <property type="protein sequence ID" value="KAF2168748.1"/>
    <property type="molecule type" value="Genomic_DNA"/>
</dbReference>
<accession>A0A6A6CRE9</accession>
<evidence type="ECO:0000256" key="4">
    <source>
        <dbReference type="ARBA" id="ARBA00022964"/>
    </source>
</evidence>
<dbReference type="Proteomes" id="UP000799537">
    <property type="component" value="Unassembled WGS sequence"/>
</dbReference>
<evidence type="ECO:0000256" key="5">
    <source>
        <dbReference type="ARBA" id="ARBA00023002"/>
    </source>
</evidence>
<gene>
    <name evidence="8" type="ORF">M409DRAFT_52772</name>
</gene>
<keyword evidence="5" id="KW-0560">Oxidoreductase</keyword>
<keyword evidence="4" id="KW-0223">Dioxygenase</keyword>
<evidence type="ECO:0000313" key="8">
    <source>
        <dbReference type="EMBL" id="KAF2168748.1"/>
    </source>
</evidence>
<evidence type="ECO:0000256" key="6">
    <source>
        <dbReference type="ARBA" id="ARBA00023004"/>
    </source>
</evidence>
<evidence type="ECO:0000259" key="7">
    <source>
        <dbReference type="Pfam" id="PF02668"/>
    </source>
</evidence>
<proteinExistence type="inferred from homology"/>
<evidence type="ECO:0000256" key="2">
    <source>
        <dbReference type="ARBA" id="ARBA00005896"/>
    </source>
</evidence>
<comment type="similarity">
    <text evidence="2">Belongs to the TfdA dioxygenase family.</text>
</comment>
<dbReference type="PANTHER" id="PTHR30468">
    <property type="entry name" value="ALPHA-KETOGLUTARATE-DEPENDENT SULFONATE DIOXYGENASE"/>
    <property type="match status" value="1"/>
</dbReference>
<comment type="cofactor">
    <cofactor evidence="1">
        <name>Fe(2+)</name>
        <dbReference type="ChEBI" id="CHEBI:29033"/>
    </cofactor>
</comment>
<evidence type="ECO:0000313" key="9">
    <source>
        <dbReference type="Proteomes" id="UP000799537"/>
    </source>
</evidence>
<keyword evidence="3" id="KW-0479">Metal-binding</keyword>
<dbReference type="RefSeq" id="XP_033669637.1">
    <property type="nucleotide sequence ID" value="XM_033812168.1"/>
</dbReference>
<protein>
    <recommendedName>
        <fullName evidence="7">TauD/TfdA-like domain-containing protein</fullName>
    </recommendedName>
</protein>
<dbReference type="Gene3D" id="3.60.130.10">
    <property type="entry name" value="Clavaminate synthase-like"/>
    <property type="match status" value="1"/>
</dbReference>
<sequence>MASSSVRLLNIARAAQAAQAARWSFATVSNDFKVNRISGSLGAEIRGLDVRRLDDAQMKQLHQAWLEHKVIFFRDQPLQPKEFLEFSAHFGKPAPYPFVQGIEGHSEIIEVLKREDEKNNFGGIWHSDTVYLQEPPKGTILIARELPPYGGDTLFANQVAAYAALSPGLKTILEQLTAVHTSAKADTSKTREDRVKGSGVSQEELVSYHPAVRTHPDTGEKSLYVNVAHTDRFDGWTAEESAPLLQYLHRHQVRPEFTCRFHWDVGSIALWDNRSVLHNPINDYHGFRRSMHRITLAGDKPK</sequence>
<dbReference type="GO" id="GO:0005737">
    <property type="term" value="C:cytoplasm"/>
    <property type="evidence" value="ECO:0007669"/>
    <property type="project" value="TreeGrafter"/>
</dbReference>